<evidence type="ECO:0000313" key="3">
    <source>
        <dbReference type="Proteomes" id="UP000284731"/>
    </source>
</evidence>
<feature type="transmembrane region" description="Helical" evidence="1">
    <location>
        <begin position="47"/>
        <end position="65"/>
    </location>
</feature>
<evidence type="ECO:0000256" key="1">
    <source>
        <dbReference type="SAM" id="Phobius"/>
    </source>
</evidence>
<name>A0A412PCP0_9FIRM</name>
<proteinExistence type="predicted"/>
<gene>
    <name evidence="2" type="ORF">DWX20_07200</name>
</gene>
<organism evidence="2 3">
    <name type="scientific">Solobacterium moorei</name>
    <dbReference type="NCBI Taxonomy" id="102148"/>
    <lineage>
        <taxon>Bacteria</taxon>
        <taxon>Bacillati</taxon>
        <taxon>Bacillota</taxon>
        <taxon>Erysipelotrichia</taxon>
        <taxon>Erysipelotrichales</taxon>
        <taxon>Erysipelotrichaceae</taxon>
        <taxon>Solobacterium</taxon>
    </lineage>
</organism>
<accession>A0A412PCP0</accession>
<keyword evidence="1" id="KW-1133">Transmembrane helix</keyword>
<dbReference type="AlphaFoldDB" id="A0A412PCP0"/>
<comment type="caution">
    <text evidence="2">The sequence shown here is derived from an EMBL/GenBank/DDBJ whole genome shotgun (WGS) entry which is preliminary data.</text>
</comment>
<dbReference type="EMBL" id="QRWX01000003">
    <property type="protein sequence ID" value="RGT54948.1"/>
    <property type="molecule type" value="Genomic_DNA"/>
</dbReference>
<keyword evidence="1" id="KW-0812">Transmembrane</keyword>
<keyword evidence="1" id="KW-0472">Membrane</keyword>
<feature type="transmembrane region" description="Helical" evidence="1">
    <location>
        <begin position="77"/>
        <end position="94"/>
    </location>
</feature>
<evidence type="ECO:0000313" key="2">
    <source>
        <dbReference type="EMBL" id="RGT54948.1"/>
    </source>
</evidence>
<reference evidence="2 3" key="1">
    <citation type="submission" date="2018-08" db="EMBL/GenBank/DDBJ databases">
        <title>A genome reference for cultivated species of the human gut microbiota.</title>
        <authorList>
            <person name="Zou Y."/>
            <person name="Xue W."/>
            <person name="Luo G."/>
        </authorList>
    </citation>
    <scope>NUCLEOTIDE SEQUENCE [LARGE SCALE GENOMIC DNA]</scope>
    <source>
        <strain evidence="2 3">AF18-46</strain>
    </source>
</reference>
<dbReference type="Proteomes" id="UP000284731">
    <property type="component" value="Unassembled WGS sequence"/>
</dbReference>
<protein>
    <submittedName>
        <fullName evidence="2">Uncharacterized protein</fullName>
    </submittedName>
</protein>
<feature type="transmembrane region" description="Helical" evidence="1">
    <location>
        <begin position="100"/>
        <end position="117"/>
    </location>
</feature>
<feature type="transmembrane region" description="Helical" evidence="1">
    <location>
        <begin position="21"/>
        <end position="41"/>
    </location>
</feature>
<sequence length="128" mass="14157">MNRSLKQKDRGNDMDKYRVGINMLVASAIARAVILCTPLGWLAIVTLLLNLACLAVAIGGLWYLYQATGGQKVTNGLIYTAIAMVAYRIVLGIIHGFFGSIITLVVVICVLSYLRVYKYEDILKFVKQ</sequence>